<evidence type="ECO:0000259" key="6">
    <source>
        <dbReference type="PROSITE" id="PS50048"/>
    </source>
</evidence>
<organism evidence="7 9">
    <name type="scientific">Yarrowia lipolytica</name>
    <name type="common">Candida lipolytica</name>
    <dbReference type="NCBI Taxonomy" id="4952"/>
    <lineage>
        <taxon>Eukaryota</taxon>
        <taxon>Fungi</taxon>
        <taxon>Dikarya</taxon>
        <taxon>Ascomycota</taxon>
        <taxon>Saccharomycotina</taxon>
        <taxon>Dipodascomycetes</taxon>
        <taxon>Dipodascales</taxon>
        <taxon>Dipodascales incertae sedis</taxon>
        <taxon>Yarrowia</taxon>
    </lineage>
</organism>
<evidence type="ECO:0000256" key="2">
    <source>
        <dbReference type="ARBA" id="ARBA00023015"/>
    </source>
</evidence>
<dbReference type="KEGG" id="yli:2908040"/>
<accession>A0A1D8NNM5</accession>
<dbReference type="InterPro" id="IPR036864">
    <property type="entry name" value="Zn2-C6_fun-type_DNA-bd_sf"/>
</dbReference>
<evidence type="ECO:0000256" key="4">
    <source>
        <dbReference type="ARBA" id="ARBA00023163"/>
    </source>
</evidence>
<dbReference type="GeneID" id="2908040"/>
<feature type="domain" description="Zn(2)-C6 fungal-type" evidence="6">
    <location>
        <begin position="264"/>
        <end position="299"/>
    </location>
</feature>
<dbReference type="CDD" id="cd00067">
    <property type="entry name" value="GAL4"/>
    <property type="match status" value="1"/>
</dbReference>
<dbReference type="eggNOG" id="ENOG502S6QC">
    <property type="taxonomic scope" value="Eukaryota"/>
</dbReference>
<dbReference type="VEuPathDB" id="FungiDB:YALI0_F15037g"/>
<evidence type="ECO:0000256" key="5">
    <source>
        <dbReference type="SAM" id="MobiDB-lite"/>
    </source>
</evidence>
<dbReference type="VEuPathDB" id="FungiDB:YALI1_F20086g"/>
<feature type="region of interest" description="Disordered" evidence="5">
    <location>
        <begin position="1"/>
        <end position="230"/>
    </location>
</feature>
<keyword evidence="2" id="KW-0805">Transcription regulation</keyword>
<evidence type="ECO:0000313" key="8">
    <source>
        <dbReference type="EMBL" id="RDW22582.1"/>
    </source>
</evidence>
<dbReference type="AlphaFoldDB" id="A0A1D8NNM5"/>
<feature type="compositionally biased region" description="Polar residues" evidence="5">
    <location>
        <begin position="399"/>
        <end position="408"/>
    </location>
</feature>
<protein>
    <recommendedName>
        <fullName evidence="6">Zn(2)-C6 fungal-type domain-containing protein</fullName>
    </recommendedName>
</protein>
<keyword evidence="4" id="KW-0804">Transcription</keyword>
<dbReference type="Pfam" id="PF00172">
    <property type="entry name" value="Zn_clus"/>
    <property type="match status" value="1"/>
</dbReference>
<feature type="compositionally biased region" description="Pro residues" evidence="5">
    <location>
        <begin position="165"/>
        <end position="174"/>
    </location>
</feature>
<dbReference type="InterPro" id="IPR001138">
    <property type="entry name" value="Zn2Cys6_DnaBD"/>
</dbReference>
<dbReference type="GO" id="GO:0000981">
    <property type="term" value="F:DNA-binding transcription factor activity, RNA polymerase II-specific"/>
    <property type="evidence" value="ECO:0007669"/>
    <property type="project" value="InterPro"/>
</dbReference>
<feature type="compositionally biased region" description="Low complexity" evidence="5">
    <location>
        <begin position="140"/>
        <end position="161"/>
    </location>
</feature>
<keyword evidence="1" id="KW-0862">Zinc</keyword>
<dbReference type="PANTHER" id="PTHR47171">
    <property type="entry name" value="FARA-RELATED"/>
    <property type="match status" value="1"/>
</dbReference>
<feature type="compositionally biased region" description="Low complexity" evidence="5">
    <location>
        <begin position="358"/>
        <end position="397"/>
    </location>
</feature>
<dbReference type="PANTHER" id="PTHR47171:SF3">
    <property type="entry name" value="FARA-RELATED"/>
    <property type="match status" value="1"/>
</dbReference>
<dbReference type="GO" id="GO:0008270">
    <property type="term" value="F:zinc ion binding"/>
    <property type="evidence" value="ECO:0007669"/>
    <property type="project" value="InterPro"/>
</dbReference>
<dbReference type="Gene3D" id="4.10.240.10">
    <property type="entry name" value="Zn(2)-C6 fungal-type DNA-binding domain"/>
    <property type="match status" value="1"/>
</dbReference>
<dbReference type="Proteomes" id="UP000256601">
    <property type="component" value="Unassembled WGS sequence"/>
</dbReference>
<reference evidence="7 9" key="1">
    <citation type="journal article" date="2016" name="PLoS ONE">
        <title>Sequence Assembly of Yarrowia lipolytica Strain W29/CLIB89 Shows Transposable Element Diversity.</title>
        <authorList>
            <person name="Magnan C."/>
            <person name="Yu J."/>
            <person name="Chang I."/>
            <person name="Jahn E."/>
            <person name="Kanomata Y."/>
            <person name="Wu J."/>
            <person name="Zeller M."/>
            <person name="Oakes M."/>
            <person name="Baldi P."/>
            <person name="Sandmeyer S."/>
        </authorList>
    </citation>
    <scope>NUCLEOTIDE SEQUENCE [LARGE SCALE GENOMIC DNA]</scope>
    <source>
        <strain evidence="7">CLIB89</strain>
        <strain evidence="9">CLIB89(W29)</strain>
    </source>
</reference>
<reference evidence="8 10" key="2">
    <citation type="submission" date="2018-07" db="EMBL/GenBank/DDBJ databases">
        <title>Draft Genome Assemblies for Five Robust Yarrowia lipolytica Strains Exhibiting High Lipid Production and Pentose Sugar Utilization and Sugar Alcohol Secretion from Undetoxified Lignocellulosic Biomass Hydrolysates.</title>
        <authorList>
            <consortium name="DOE Joint Genome Institute"/>
            <person name="Walker C."/>
            <person name="Ryu S."/>
            <person name="Na H."/>
            <person name="Zane M."/>
            <person name="LaButti K."/>
            <person name="Lipzen A."/>
            <person name="Haridas S."/>
            <person name="Barry K."/>
            <person name="Grigoriev I.V."/>
            <person name="Quarterman J."/>
            <person name="Slininger P."/>
            <person name="Dien B."/>
            <person name="Trinh C.T."/>
        </authorList>
    </citation>
    <scope>NUCLEOTIDE SEQUENCE [LARGE SCALE GENOMIC DNA]</scope>
    <source>
        <strain evidence="8 10">YB392</strain>
    </source>
</reference>
<dbReference type="EMBL" id="KZ859203">
    <property type="protein sequence ID" value="RDW22582.1"/>
    <property type="molecule type" value="Genomic_DNA"/>
</dbReference>
<dbReference type="EMBL" id="CP017558">
    <property type="protein sequence ID" value="AOW07203.1"/>
    <property type="molecule type" value="Genomic_DNA"/>
</dbReference>
<feature type="compositionally biased region" description="Basic and acidic residues" evidence="5">
    <location>
        <begin position="24"/>
        <end position="43"/>
    </location>
</feature>
<evidence type="ECO:0000256" key="3">
    <source>
        <dbReference type="ARBA" id="ARBA00023125"/>
    </source>
</evidence>
<dbReference type="SMART" id="SM00066">
    <property type="entry name" value="GAL4"/>
    <property type="match status" value="1"/>
</dbReference>
<evidence type="ECO:0000313" key="7">
    <source>
        <dbReference type="EMBL" id="AOW07203.1"/>
    </source>
</evidence>
<dbReference type="InterPro" id="IPR052073">
    <property type="entry name" value="Amide_Lactam_Regulators"/>
</dbReference>
<feature type="compositionally biased region" description="Polar residues" evidence="5">
    <location>
        <begin position="63"/>
        <end position="74"/>
    </location>
</feature>
<dbReference type="SUPFAM" id="SSF57701">
    <property type="entry name" value="Zn2/Cys6 DNA-binding domain"/>
    <property type="match status" value="1"/>
</dbReference>
<dbReference type="GO" id="GO:0003677">
    <property type="term" value="F:DNA binding"/>
    <property type="evidence" value="ECO:0007669"/>
    <property type="project" value="UniProtKB-KW"/>
</dbReference>
<gene>
    <name evidence="8" type="ORF">B0I71DRAFT_24898</name>
    <name evidence="7" type="ORF">YALI1_F20086g</name>
</gene>
<evidence type="ECO:0000256" key="1">
    <source>
        <dbReference type="ARBA" id="ARBA00022833"/>
    </source>
</evidence>
<evidence type="ECO:0000313" key="9">
    <source>
        <dbReference type="Proteomes" id="UP000182444"/>
    </source>
</evidence>
<dbReference type="OMA" id="CCVPYPC"/>
<proteinExistence type="predicted"/>
<sequence length="408" mass="43885">MTPRLPLPIQPQSINPPPPQSPQAKREDLIDAADHHGRDDLTSLKRRRLETVGSHSPVPRPSSAHTHTQLSPNGQQQPPSPYHYPYSHTTNSTHHLQHQSAQLHQPPPPQLQQQHPPPPPPPSLHDYHYTHGPPISPNMTQAPPAVQTPTQTPLGLHQPHGGIHGPPPPPPPPQTLIYPHQQYFSPYGVGDMRYPTPPQPMAHAHGPSGPMPPMGPPHSHLQHHHIPPPPPHLMGHQMQLGVAVPGPSFALRRPIPARQRTSIACRYCRRRKIRCSGFDPENPDSRCSNCIRFNQECVFIPVSSMASTDKKSGSADGASADGVGAGGYDRLSPTLSDSDKREWKPQPHPTSPTEIRNAISPAISPSPPTAAAASSAAAAASSASTSPTSATSSTAPTRSKLSIQNLLG</sequence>
<feature type="region of interest" description="Disordered" evidence="5">
    <location>
        <begin position="306"/>
        <end position="408"/>
    </location>
</feature>
<dbReference type="Proteomes" id="UP000182444">
    <property type="component" value="Chromosome 1F"/>
</dbReference>
<feature type="compositionally biased region" description="Pro residues" evidence="5">
    <location>
        <begin position="105"/>
        <end position="123"/>
    </location>
</feature>
<feature type="compositionally biased region" description="Pro residues" evidence="5">
    <location>
        <begin position="1"/>
        <end position="21"/>
    </location>
</feature>
<name>A0A1D8NNM5_YARLL</name>
<evidence type="ECO:0000313" key="10">
    <source>
        <dbReference type="Proteomes" id="UP000256601"/>
    </source>
</evidence>
<keyword evidence="3" id="KW-0238">DNA-binding</keyword>
<dbReference type="PROSITE" id="PS50048">
    <property type="entry name" value="ZN2_CY6_FUNGAL_2"/>
    <property type="match status" value="1"/>
</dbReference>
<dbReference type="PROSITE" id="PS00463">
    <property type="entry name" value="ZN2_CY6_FUNGAL_1"/>
    <property type="match status" value="1"/>
</dbReference>